<keyword evidence="2 5" id="KW-0812">Transmembrane</keyword>
<evidence type="ECO:0000313" key="7">
    <source>
        <dbReference type="Proteomes" id="UP000064189"/>
    </source>
</evidence>
<feature type="transmembrane region" description="Helical" evidence="5">
    <location>
        <begin position="55"/>
        <end position="88"/>
    </location>
</feature>
<keyword evidence="3 5" id="KW-1133">Transmembrane helix</keyword>
<dbReference type="Pfam" id="PF09685">
    <property type="entry name" value="MamF_MmsF"/>
    <property type="match status" value="1"/>
</dbReference>
<dbReference type="InterPro" id="IPR019109">
    <property type="entry name" value="MamF_MmsF"/>
</dbReference>
<keyword evidence="7" id="KW-1185">Reference proteome</keyword>
<dbReference type="EMBL" id="LNNH01000004">
    <property type="protein sequence ID" value="KWW22425.1"/>
    <property type="molecule type" value="Genomic_DNA"/>
</dbReference>
<comment type="subcellular location">
    <subcellularLocation>
        <location evidence="1">Membrane</location>
        <topology evidence="1">Multi-pass membrane protein</topology>
    </subcellularLocation>
</comment>
<reference evidence="6 7" key="1">
    <citation type="submission" date="2015-11" db="EMBL/GenBank/DDBJ databases">
        <title>Genome Sequence of Bacillus simplex strain VanAntwerpen2.</title>
        <authorList>
            <person name="Couger M.B."/>
        </authorList>
    </citation>
    <scope>NUCLEOTIDE SEQUENCE [LARGE SCALE GENOMIC DNA]</scope>
    <source>
        <strain evidence="6 7">VanAntwerpen02</strain>
    </source>
</reference>
<name>A0A125QSQ1_9BACI</name>
<protein>
    <recommendedName>
        <fullName evidence="8">DUF4870 domain-containing protein</fullName>
    </recommendedName>
</protein>
<evidence type="ECO:0000256" key="3">
    <source>
        <dbReference type="ARBA" id="ARBA00022989"/>
    </source>
</evidence>
<organism evidence="6 7">
    <name type="scientific">Peribacillus simplex</name>
    <dbReference type="NCBI Taxonomy" id="1478"/>
    <lineage>
        <taxon>Bacteria</taxon>
        <taxon>Bacillati</taxon>
        <taxon>Bacillota</taxon>
        <taxon>Bacilli</taxon>
        <taxon>Bacillales</taxon>
        <taxon>Bacillaceae</taxon>
        <taxon>Peribacillus</taxon>
    </lineage>
</organism>
<evidence type="ECO:0000256" key="1">
    <source>
        <dbReference type="ARBA" id="ARBA00004141"/>
    </source>
</evidence>
<proteinExistence type="predicted"/>
<accession>A0A125QSQ1</accession>
<evidence type="ECO:0000313" key="6">
    <source>
        <dbReference type="EMBL" id="KWW22425.1"/>
    </source>
</evidence>
<feature type="transmembrane region" description="Helical" evidence="5">
    <location>
        <begin position="12"/>
        <end position="31"/>
    </location>
</feature>
<evidence type="ECO:0000256" key="2">
    <source>
        <dbReference type="ARBA" id="ARBA00022692"/>
    </source>
</evidence>
<dbReference type="Proteomes" id="UP000064189">
    <property type="component" value="Unassembled WGS sequence"/>
</dbReference>
<gene>
    <name evidence="6" type="ORF">AS888_12890</name>
</gene>
<sequence>MPTKDERVFAALIYVISFFTAFIGPLVIWLLKKDSSPFVDYHGREYLNFFISYTIYSIVAGILTIVLVGFLLLPVIGIALIIFTIIAAIRAYEGTDYRFPLIFRIL</sequence>
<evidence type="ECO:0008006" key="8">
    <source>
        <dbReference type="Google" id="ProtNLM"/>
    </source>
</evidence>
<keyword evidence="4 5" id="KW-0472">Membrane</keyword>
<dbReference type="RefSeq" id="WP_061140470.1">
    <property type="nucleotide sequence ID" value="NZ_LNNH01000004.1"/>
</dbReference>
<evidence type="ECO:0000256" key="4">
    <source>
        <dbReference type="ARBA" id="ARBA00023136"/>
    </source>
</evidence>
<dbReference type="AlphaFoldDB" id="A0A125QSQ1"/>
<comment type="caution">
    <text evidence="6">The sequence shown here is derived from an EMBL/GenBank/DDBJ whole genome shotgun (WGS) entry which is preliminary data.</text>
</comment>
<evidence type="ECO:0000256" key="5">
    <source>
        <dbReference type="SAM" id="Phobius"/>
    </source>
</evidence>